<comment type="caution">
    <text evidence="2">The sequence shown here is derived from an EMBL/GenBank/DDBJ whole genome shotgun (WGS) entry which is preliminary data.</text>
</comment>
<dbReference type="EMBL" id="BQNB010020298">
    <property type="protein sequence ID" value="GJT94469.1"/>
    <property type="molecule type" value="Genomic_DNA"/>
</dbReference>
<evidence type="ECO:0000313" key="3">
    <source>
        <dbReference type="Proteomes" id="UP001151760"/>
    </source>
</evidence>
<evidence type="ECO:0000256" key="1">
    <source>
        <dbReference type="SAM" id="MobiDB-lite"/>
    </source>
</evidence>
<reference evidence="2" key="1">
    <citation type="journal article" date="2022" name="Int. J. Mol. Sci.">
        <title>Draft Genome of Tanacetum Coccineum: Genomic Comparison of Closely Related Tanacetum-Family Plants.</title>
        <authorList>
            <person name="Yamashiro T."/>
            <person name="Shiraishi A."/>
            <person name="Nakayama K."/>
            <person name="Satake H."/>
        </authorList>
    </citation>
    <scope>NUCLEOTIDE SEQUENCE</scope>
</reference>
<feature type="compositionally biased region" description="Basic and acidic residues" evidence="1">
    <location>
        <begin position="53"/>
        <end position="71"/>
    </location>
</feature>
<sequence>MPAFDAALRPSSTSALRDFEGCSRRNSKIQEASQHSESRTPNLRGEPGKRRRSESPRHRDSERKTVFTMLEKNERGVFNRLGVKEEVCPHTPVTPNPNDTGTPKGKRRAITRVLRMEAFSKSEDSGGGHWKSRSKKQKSGIEEDDLSQPWVCEEMDPFTPHIRYFDFPKKTRMPSNVKTYDGSKDPEDHLKIFQAAAKVERWAMPTRDIPSKLPPTKEVYQRSCRDSSYKINEVESIEDFVQRFKSESRHVQGAPEYMRISGFMHGITNPEPIKRLHDKIPKSVDEMMRATTMFLRGRFTLLTKPLKEILALDKGKFKAPPPMSMPVEKRNNNKFCEFHGEVGHDTDECMHLKRQIEELIKAGKLSHVIKELQ</sequence>
<keyword evidence="3" id="KW-1185">Reference proteome</keyword>
<proteinExistence type="predicted"/>
<evidence type="ECO:0008006" key="4">
    <source>
        <dbReference type="Google" id="ProtNLM"/>
    </source>
</evidence>
<protein>
    <recommendedName>
        <fullName evidence="4">Reverse transcriptase domain-containing protein</fullName>
    </recommendedName>
</protein>
<feature type="region of interest" description="Disordered" evidence="1">
    <location>
        <begin position="1"/>
        <end position="71"/>
    </location>
</feature>
<name>A0ABQ5I459_9ASTR</name>
<dbReference type="Proteomes" id="UP001151760">
    <property type="component" value="Unassembled WGS sequence"/>
</dbReference>
<reference evidence="2" key="2">
    <citation type="submission" date="2022-01" db="EMBL/GenBank/DDBJ databases">
        <authorList>
            <person name="Yamashiro T."/>
            <person name="Shiraishi A."/>
            <person name="Satake H."/>
            <person name="Nakayama K."/>
        </authorList>
    </citation>
    <scope>NUCLEOTIDE SEQUENCE</scope>
</reference>
<gene>
    <name evidence="2" type="ORF">Tco_1089987</name>
</gene>
<accession>A0ABQ5I459</accession>
<feature type="region of interest" description="Disordered" evidence="1">
    <location>
        <begin position="118"/>
        <end position="147"/>
    </location>
</feature>
<dbReference type="PANTHER" id="PTHR33223">
    <property type="entry name" value="CCHC-TYPE DOMAIN-CONTAINING PROTEIN"/>
    <property type="match status" value="1"/>
</dbReference>
<feature type="compositionally biased region" description="Polar residues" evidence="1">
    <location>
        <begin position="29"/>
        <end position="41"/>
    </location>
</feature>
<evidence type="ECO:0000313" key="2">
    <source>
        <dbReference type="EMBL" id="GJT94469.1"/>
    </source>
</evidence>
<dbReference type="PANTHER" id="PTHR33223:SF10">
    <property type="entry name" value="AMINOTRANSFERASE-LIKE PLANT MOBILE DOMAIN-CONTAINING PROTEIN"/>
    <property type="match status" value="1"/>
</dbReference>
<organism evidence="2 3">
    <name type="scientific">Tanacetum coccineum</name>
    <dbReference type="NCBI Taxonomy" id="301880"/>
    <lineage>
        <taxon>Eukaryota</taxon>
        <taxon>Viridiplantae</taxon>
        <taxon>Streptophyta</taxon>
        <taxon>Embryophyta</taxon>
        <taxon>Tracheophyta</taxon>
        <taxon>Spermatophyta</taxon>
        <taxon>Magnoliopsida</taxon>
        <taxon>eudicotyledons</taxon>
        <taxon>Gunneridae</taxon>
        <taxon>Pentapetalae</taxon>
        <taxon>asterids</taxon>
        <taxon>campanulids</taxon>
        <taxon>Asterales</taxon>
        <taxon>Asteraceae</taxon>
        <taxon>Asteroideae</taxon>
        <taxon>Anthemideae</taxon>
        <taxon>Anthemidinae</taxon>
        <taxon>Tanacetum</taxon>
    </lineage>
</organism>